<accession>A0A0F8WBE4</accession>
<gene>
    <name evidence="1" type="ORF">LCGC14_3165540</name>
</gene>
<organism evidence="1">
    <name type="scientific">marine sediment metagenome</name>
    <dbReference type="NCBI Taxonomy" id="412755"/>
    <lineage>
        <taxon>unclassified sequences</taxon>
        <taxon>metagenomes</taxon>
        <taxon>ecological metagenomes</taxon>
    </lineage>
</organism>
<feature type="non-terminal residue" evidence="1">
    <location>
        <position position="122"/>
    </location>
</feature>
<proteinExistence type="predicted"/>
<dbReference type="EMBL" id="LAZR01070091">
    <property type="protein sequence ID" value="KKK45415.1"/>
    <property type="molecule type" value="Genomic_DNA"/>
</dbReference>
<reference evidence="1" key="1">
    <citation type="journal article" date="2015" name="Nature">
        <title>Complex archaea that bridge the gap between prokaryotes and eukaryotes.</title>
        <authorList>
            <person name="Spang A."/>
            <person name="Saw J.H."/>
            <person name="Jorgensen S.L."/>
            <person name="Zaremba-Niedzwiedzka K."/>
            <person name="Martijn J."/>
            <person name="Lind A.E."/>
            <person name="van Eijk R."/>
            <person name="Schleper C."/>
            <person name="Guy L."/>
            <person name="Ettema T.J."/>
        </authorList>
    </citation>
    <scope>NUCLEOTIDE SEQUENCE</scope>
</reference>
<comment type="caution">
    <text evidence="1">The sequence shown here is derived from an EMBL/GenBank/DDBJ whole genome shotgun (WGS) entry which is preliminary data.</text>
</comment>
<name>A0A0F8WBE4_9ZZZZ</name>
<protein>
    <submittedName>
        <fullName evidence="1">Uncharacterized protein</fullName>
    </submittedName>
</protein>
<sequence>MNRIESARNMEEEGLSNMGFTQLEYEWYEGDELDVVKKVVPVDQVGCDMPIDGVRFVGNELKSLRYTLTPPEIERYLWLGEKTSQAVETVLTEMKQGDRESEIIGEMTRLLWRDGIGQVGYQ</sequence>
<evidence type="ECO:0000313" key="1">
    <source>
        <dbReference type="EMBL" id="KKK45415.1"/>
    </source>
</evidence>
<dbReference type="AlphaFoldDB" id="A0A0F8WBE4"/>